<gene>
    <name evidence="3" type="ORF">FNK824_LOCUS3871</name>
    <name evidence="4" type="ORF">JBS370_LOCUS23569</name>
    <name evidence="1" type="ORF">SEV965_LOCUS6110</name>
    <name evidence="2" type="ORF">ZHD862_LOCUS9802</name>
</gene>
<evidence type="ECO:0000313" key="4">
    <source>
        <dbReference type="EMBL" id="CAF3951671.1"/>
    </source>
</evidence>
<dbReference type="AlphaFoldDB" id="A0A814ACN5"/>
<dbReference type="Proteomes" id="UP000663836">
    <property type="component" value="Unassembled WGS sequence"/>
</dbReference>
<evidence type="ECO:0000313" key="1">
    <source>
        <dbReference type="EMBL" id="CAF0910357.1"/>
    </source>
</evidence>
<organism evidence="1 5">
    <name type="scientific">Rotaria sordida</name>
    <dbReference type="NCBI Taxonomy" id="392033"/>
    <lineage>
        <taxon>Eukaryota</taxon>
        <taxon>Metazoa</taxon>
        <taxon>Spiralia</taxon>
        <taxon>Gnathifera</taxon>
        <taxon>Rotifera</taxon>
        <taxon>Eurotatoria</taxon>
        <taxon>Bdelloidea</taxon>
        <taxon>Philodinida</taxon>
        <taxon>Philodinidae</taxon>
        <taxon>Rotaria</taxon>
    </lineage>
</organism>
<reference evidence="1" key="1">
    <citation type="submission" date="2021-02" db="EMBL/GenBank/DDBJ databases">
        <authorList>
            <person name="Nowell W R."/>
        </authorList>
    </citation>
    <scope>NUCLEOTIDE SEQUENCE</scope>
</reference>
<dbReference type="PANTHER" id="PTHR46601">
    <property type="entry name" value="ULP_PROTEASE DOMAIN-CONTAINING PROTEIN"/>
    <property type="match status" value="1"/>
</dbReference>
<protein>
    <submittedName>
        <fullName evidence="1">Uncharacterized protein</fullName>
    </submittedName>
</protein>
<dbReference type="Proteomes" id="UP000663874">
    <property type="component" value="Unassembled WGS sequence"/>
</dbReference>
<accession>A0A814ACN5</accession>
<sequence>MADAAWCSIKDLLDYLIIDQQKKRIDIISDSPSSQYRNKTSIYMLNQYATKHAIIMRWIFLECRHGKGVADAISAQMKRKMDKYISFNPTKSYEKTSDFVHEIQNSTSIKLFTYDQSHVDEIRKQILHTLQTVKGTAELHEIIAEPTGLVFGKKTSDQPQVQLRLRF</sequence>
<name>A0A814ACN5_9BILA</name>
<dbReference type="Proteomes" id="UP000663889">
    <property type="component" value="Unassembled WGS sequence"/>
</dbReference>
<dbReference type="Proteomes" id="UP000663864">
    <property type="component" value="Unassembled WGS sequence"/>
</dbReference>
<evidence type="ECO:0000313" key="3">
    <source>
        <dbReference type="EMBL" id="CAF3610141.1"/>
    </source>
</evidence>
<comment type="caution">
    <text evidence="1">The sequence shown here is derived from an EMBL/GenBank/DDBJ whole genome shotgun (WGS) entry which is preliminary data.</text>
</comment>
<dbReference type="EMBL" id="CAJOBD010003496">
    <property type="protein sequence ID" value="CAF3951671.1"/>
    <property type="molecule type" value="Genomic_DNA"/>
</dbReference>
<dbReference type="EMBL" id="CAJNOU010000195">
    <property type="protein sequence ID" value="CAF0910357.1"/>
    <property type="molecule type" value="Genomic_DNA"/>
</dbReference>
<dbReference type="PANTHER" id="PTHR46601:SF1">
    <property type="entry name" value="ADF-H DOMAIN-CONTAINING PROTEIN"/>
    <property type="match status" value="1"/>
</dbReference>
<proteinExistence type="predicted"/>
<evidence type="ECO:0000313" key="5">
    <source>
        <dbReference type="Proteomes" id="UP000663889"/>
    </source>
</evidence>
<evidence type="ECO:0000313" key="2">
    <source>
        <dbReference type="EMBL" id="CAF0947220.1"/>
    </source>
</evidence>
<dbReference type="EMBL" id="CAJNOT010000341">
    <property type="protein sequence ID" value="CAF0947220.1"/>
    <property type="molecule type" value="Genomic_DNA"/>
</dbReference>
<dbReference type="EMBL" id="CAJOBE010000269">
    <property type="protein sequence ID" value="CAF3610141.1"/>
    <property type="molecule type" value="Genomic_DNA"/>
</dbReference>